<keyword evidence="5" id="KW-0653">Protein transport</keyword>
<evidence type="ECO:0000256" key="1">
    <source>
        <dbReference type="ARBA" id="ARBA00004653"/>
    </source>
</evidence>
<keyword evidence="3" id="KW-0813">Transport</keyword>
<protein>
    <submittedName>
        <fullName evidence="10">Uncharacterized protein</fullName>
    </submittedName>
</protein>
<comment type="subcellular location">
    <subcellularLocation>
        <location evidence="1">Golgi apparatus membrane</location>
        <topology evidence="1">Multi-pass membrane protein</topology>
    </subcellularLocation>
</comment>
<dbReference type="PANTHER" id="PTHR12952:SF0">
    <property type="entry name" value="PROTEIN SYS1 HOMOLOG"/>
    <property type="match status" value="1"/>
</dbReference>
<feature type="transmembrane region" description="Helical" evidence="9">
    <location>
        <begin position="54"/>
        <end position="74"/>
    </location>
</feature>
<comment type="caution">
    <text evidence="10">The sequence shown here is derived from an EMBL/GenBank/DDBJ whole genome shotgun (WGS) entry which is preliminary data.</text>
</comment>
<accession>A0AAV1IJI1</accession>
<dbReference type="GO" id="GO:0005829">
    <property type="term" value="C:cytosol"/>
    <property type="evidence" value="ECO:0007669"/>
    <property type="project" value="GOC"/>
</dbReference>
<dbReference type="Pfam" id="PF09801">
    <property type="entry name" value="SYS1"/>
    <property type="match status" value="1"/>
</dbReference>
<name>A0AAV1IJI1_9CHLO</name>
<evidence type="ECO:0000313" key="10">
    <source>
        <dbReference type="EMBL" id="CAK0786816.1"/>
    </source>
</evidence>
<evidence type="ECO:0000256" key="5">
    <source>
        <dbReference type="ARBA" id="ARBA00022927"/>
    </source>
</evidence>
<keyword evidence="11" id="KW-1185">Reference proteome</keyword>
<evidence type="ECO:0000256" key="4">
    <source>
        <dbReference type="ARBA" id="ARBA00022692"/>
    </source>
</evidence>
<comment type="similarity">
    <text evidence="2">Belongs to the SYS1 family.</text>
</comment>
<evidence type="ECO:0000256" key="8">
    <source>
        <dbReference type="ARBA" id="ARBA00023136"/>
    </source>
</evidence>
<dbReference type="PANTHER" id="PTHR12952">
    <property type="entry name" value="SYS1"/>
    <property type="match status" value="1"/>
</dbReference>
<gene>
    <name evidence="10" type="ORF">CVIRNUC_010030</name>
</gene>
<evidence type="ECO:0000256" key="7">
    <source>
        <dbReference type="ARBA" id="ARBA00023034"/>
    </source>
</evidence>
<dbReference type="GO" id="GO:0043001">
    <property type="term" value="P:Golgi to plasma membrane protein transport"/>
    <property type="evidence" value="ECO:0007669"/>
    <property type="project" value="TreeGrafter"/>
</dbReference>
<dbReference type="GO" id="GO:0005802">
    <property type="term" value="C:trans-Golgi network"/>
    <property type="evidence" value="ECO:0007669"/>
    <property type="project" value="TreeGrafter"/>
</dbReference>
<evidence type="ECO:0000256" key="3">
    <source>
        <dbReference type="ARBA" id="ARBA00022448"/>
    </source>
</evidence>
<dbReference type="Proteomes" id="UP001314263">
    <property type="component" value="Unassembled WGS sequence"/>
</dbReference>
<dbReference type="InterPro" id="IPR019185">
    <property type="entry name" value="Integral_membrane_SYS1-rel"/>
</dbReference>
<proteinExistence type="inferred from homology"/>
<feature type="transmembrane region" description="Helical" evidence="9">
    <location>
        <begin position="27"/>
        <end position="48"/>
    </location>
</feature>
<keyword evidence="6 9" id="KW-1133">Transmembrane helix</keyword>
<dbReference type="EMBL" id="CAUYUE010000015">
    <property type="protein sequence ID" value="CAK0786816.1"/>
    <property type="molecule type" value="Genomic_DNA"/>
</dbReference>
<dbReference type="GO" id="GO:0034067">
    <property type="term" value="P:protein localization to Golgi apparatus"/>
    <property type="evidence" value="ECO:0007669"/>
    <property type="project" value="TreeGrafter"/>
</dbReference>
<evidence type="ECO:0000256" key="9">
    <source>
        <dbReference type="SAM" id="Phobius"/>
    </source>
</evidence>
<evidence type="ECO:0000256" key="2">
    <source>
        <dbReference type="ARBA" id="ARBA00008160"/>
    </source>
</evidence>
<keyword evidence="4 9" id="KW-0812">Transmembrane</keyword>
<keyword evidence="7" id="KW-0333">Golgi apparatus</keyword>
<sequence length="141" mass="14846">MITITNLINSVSVALSLMFVVERAKKCLDFAATCYLLHLAIVSLIGGIPKTPTWWVVNGMAMAIAALLGEWLCVRRELQDIPLGGGGGAVRRWSGAAEAFKSPTSVAALTGALFGRSLGKPGAGAVQLPTRSQRPTPEDQV</sequence>
<evidence type="ECO:0000256" key="6">
    <source>
        <dbReference type="ARBA" id="ARBA00022989"/>
    </source>
</evidence>
<organism evidence="10 11">
    <name type="scientific">Coccomyxa viridis</name>
    <dbReference type="NCBI Taxonomy" id="1274662"/>
    <lineage>
        <taxon>Eukaryota</taxon>
        <taxon>Viridiplantae</taxon>
        <taxon>Chlorophyta</taxon>
        <taxon>core chlorophytes</taxon>
        <taxon>Trebouxiophyceae</taxon>
        <taxon>Trebouxiophyceae incertae sedis</taxon>
        <taxon>Coccomyxaceae</taxon>
        <taxon>Coccomyxa</taxon>
    </lineage>
</organism>
<dbReference type="GO" id="GO:0000139">
    <property type="term" value="C:Golgi membrane"/>
    <property type="evidence" value="ECO:0007669"/>
    <property type="project" value="UniProtKB-SubCell"/>
</dbReference>
<dbReference type="AlphaFoldDB" id="A0AAV1IJI1"/>
<keyword evidence="8 9" id="KW-0472">Membrane</keyword>
<dbReference type="GO" id="GO:0006895">
    <property type="term" value="P:Golgi to endosome transport"/>
    <property type="evidence" value="ECO:0007669"/>
    <property type="project" value="TreeGrafter"/>
</dbReference>
<evidence type="ECO:0000313" key="11">
    <source>
        <dbReference type="Proteomes" id="UP001314263"/>
    </source>
</evidence>
<reference evidence="10 11" key="1">
    <citation type="submission" date="2023-10" db="EMBL/GenBank/DDBJ databases">
        <authorList>
            <person name="Maclean D."/>
            <person name="Macfadyen A."/>
        </authorList>
    </citation>
    <scope>NUCLEOTIDE SEQUENCE [LARGE SCALE GENOMIC DNA]</scope>
</reference>